<evidence type="ECO:0000256" key="7">
    <source>
        <dbReference type="HAMAP-Rule" id="MF_01416"/>
    </source>
</evidence>
<dbReference type="Proteomes" id="UP001164909">
    <property type="component" value="Chromosome"/>
</dbReference>
<dbReference type="Gene3D" id="1.10.520.20">
    <property type="entry name" value="N-terminal domain of the delta subunit of the F1F0-ATP synthase"/>
    <property type="match status" value="1"/>
</dbReference>
<evidence type="ECO:0000256" key="1">
    <source>
        <dbReference type="ARBA" id="ARBA00004370"/>
    </source>
</evidence>
<comment type="function">
    <text evidence="7">F(1)F(0) ATP synthase produces ATP from ADP in the presence of a proton or sodium gradient. F-type ATPases consist of two structural domains, F(1) containing the extramembraneous catalytic core and F(0) containing the membrane proton channel, linked together by a central stalk and a peripheral stalk. During catalysis, ATP synthesis in the catalytic domain of F(1) is coupled via a rotary mechanism of the central stalk subunits to proton translocation.</text>
</comment>
<keyword evidence="2 7" id="KW-0813">Transport</keyword>
<evidence type="ECO:0000256" key="5">
    <source>
        <dbReference type="ARBA" id="ARBA00023136"/>
    </source>
</evidence>
<dbReference type="PANTHER" id="PTHR11910">
    <property type="entry name" value="ATP SYNTHASE DELTA CHAIN"/>
    <property type="match status" value="1"/>
</dbReference>
<dbReference type="Pfam" id="PF00213">
    <property type="entry name" value="OSCP"/>
    <property type="match status" value="1"/>
</dbReference>
<comment type="function">
    <text evidence="7">This protein is part of the stalk that links CF(0) to CF(1). It either transmits conformational changes from CF(0) to CF(1) or is implicated in proton conduction.</text>
</comment>
<sequence>MLPAKRYAEGLIKLAEEEHKLEKFFEDLFKIYELFRTNRQFVDTLFDLEMKISQKKEKIKQFLDESIDRYIINLVCLLIDKRREILLPYIPFYYKEMYDRIMGNVDVEIIISEQIDENALKKISKWLLKRYGVKNPRFKIRIDKSIIGGIKLLFNNIEVDATVKGALDSIRKELIQNAV</sequence>
<name>A0ABY7BPW6_9FIRM</name>
<dbReference type="HAMAP" id="MF_01416">
    <property type="entry name" value="ATP_synth_delta_bact"/>
    <property type="match status" value="1"/>
</dbReference>
<organism evidence="8 9">
    <name type="scientific">Caldicellulosiruptor morganii</name>
    <dbReference type="NCBI Taxonomy" id="1387555"/>
    <lineage>
        <taxon>Bacteria</taxon>
        <taxon>Bacillati</taxon>
        <taxon>Bacillota</taxon>
        <taxon>Bacillota incertae sedis</taxon>
        <taxon>Caldicellulosiruptorales</taxon>
        <taxon>Caldicellulosiruptoraceae</taxon>
        <taxon>Caldicellulosiruptor</taxon>
    </lineage>
</organism>
<evidence type="ECO:0000256" key="3">
    <source>
        <dbReference type="ARBA" id="ARBA00022781"/>
    </source>
</evidence>
<keyword evidence="5 7" id="KW-0472">Membrane</keyword>
<dbReference type="EMBL" id="CP113865">
    <property type="protein sequence ID" value="WAM34872.1"/>
    <property type="molecule type" value="Genomic_DNA"/>
</dbReference>
<evidence type="ECO:0000256" key="2">
    <source>
        <dbReference type="ARBA" id="ARBA00022448"/>
    </source>
</evidence>
<keyword evidence="7" id="KW-0139">CF(1)</keyword>
<comment type="subcellular location">
    <subcellularLocation>
        <location evidence="7">Cell membrane</location>
        <topology evidence="7">Peripheral membrane protein</topology>
    </subcellularLocation>
    <subcellularLocation>
        <location evidence="1">Membrane</location>
    </subcellularLocation>
</comment>
<keyword evidence="3 7" id="KW-0375">Hydrogen ion transport</keyword>
<dbReference type="InterPro" id="IPR026015">
    <property type="entry name" value="ATP_synth_OSCP/delta_N_sf"/>
</dbReference>
<dbReference type="PRINTS" id="PR00125">
    <property type="entry name" value="ATPASEDELTA"/>
</dbReference>
<accession>A0ABY7BPW6</accession>
<keyword evidence="4 7" id="KW-0406">Ion transport</keyword>
<evidence type="ECO:0000313" key="8">
    <source>
        <dbReference type="EMBL" id="WAM34872.1"/>
    </source>
</evidence>
<dbReference type="NCBIfam" id="TIGR01145">
    <property type="entry name" value="ATP_synt_delta"/>
    <property type="match status" value="1"/>
</dbReference>
<comment type="similarity">
    <text evidence="7">Belongs to the ATPase delta chain family.</text>
</comment>
<keyword evidence="7" id="KW-1003">Cell membrane</keyword>
<evidence type="ECO:0000313" key="9">
    <source>
        <dbReference type="Proteomes" id="UP001164909"/>
    </source>
</evidence>
<evidence type="ECO:0000256" key="4">
    <source>
        <dbReference type="ARBA" id="ARBA00023065"/>
    </source>
</evidence>
<protein>
    <recommendedName>
        <fullName evidence="7">ATP synthase subunit delta</fullName>
    </recommendedName>
    <alternativeName>
        <fullName evidence="7">ATP synthase F(1) sector subunit delta</fullName>
    </alternativeName>
    <alternativeName>
        <fullName evidence="7">F-type ATPase subunit delta</fullName>
        <shortName evidence="7">F-ATPase subunit delta</shortName>
    </alternativeName>
</protein>
<dbReference type="SUPFAM" id="SSF47928">
    <property type="entry name" value="N-terminal domain of the delta subunit of the F1F0-ATP synthase"/>
    <property type="match status" value="1"/>
</dbReference>
<evidence type="ECO:0000256" key="6">
    <source>
        <dbReference type="ARBA" id="ARBA00023310"/>
    </source>
</evidence>
<dbReference type="InterPro" id="IPR000711">
    <property type="entry name" value="ATPase_OSCP/dsu"/>
</dbReference>
<gene>
    <name evidence="7 8" type="primary">atpH</name>
    <name evidence="8" type="ORF">OTK00_001128</name>
</gene>
<keyword evidence="9" id="KW-1185">Reference proteome</keyword>
<dbReference type="RefSeq" id="WP_045169418.1">
    <property type="nucleotide sequence ID" value="NZ_CP113865.1"/>
</dbReference>
<reference evidence="8" key="1">
    <citation type="submission" date="2022-12" db="EMBL/GenBank/DDBJ databases">
        <authorList>
            <person name="Bing R.G."/>
            <person name="Willard D.J."/>
            <person name="Manesh M.J.H."/>
            <person name="Laemthong T."/>
            <person name="Crosby J.R."/>
            <person name="Kelly R.M."/>
        </authorList>
    </citation>
    <scope>NUCLEOTIDE SEQUENCE</scope>
    <source>
        <strain evidence="8">DSM 8990</strain>
    </source>
</reference>
<proteinExistence type="inferred from homology"/>
<keyword evidence="6 7" id="KW-0066">ATP synthesis</keyword>